<name>A0A2A2MDZ0_9GAMM</name>
<dbReference type="InterPro" id="IPR014710">
    <property type="entry name" value="RmlC-like_jellyroll"/>
</dbReference>
<dbReference type="OrthoDB" id="6624575at2"/>
<evidence type="ECO:0000313" key="6">
    <source>
        <dbReference type="Proteomes" id="UP000218796"/>
    </source>
</evidence>
<keyword evidence="2" id="KW-0238">DNA-binding</keyword>
<dbReference type="Gene3D" id="1.10.10.10">
    <property type="entry name" value="Winged helix-like DNA-binding domain superfamily/Winged helix DNA-binding domain"/>
    <property type="match status" value="1"/>
</dbReference>
<reference evidence="5 6" key="1">
    <citation type="submission" date="2017-08" db="EMBL/GenBank/DDBJ databases">
        <title>Draft Genome Sequence of Hafnia alvei CITHA-6 Isolated from Raw Bovine Milk.</title>
        <authorList>
            <person name="Culligan E.P."/>
            <person name="Mcsweeney A."/>
            <person name="O'Doherty C."/>
            <person name="Gleeson E."/>
            <person name="O'Riordan D."/>
            <person name="Sleator R.D."/>
        </authorList>
    </citation>
    <scope>NUCLEOTIDE SEQUENCE [LARGE SCALE GENOMIC DNA]</scope>
    <source>
        <strain evidence="5 6">CITHA-6</strain>
    </source>
</reference>
<evidence type="ECO:0000256" key="3">
    <source>
        <dbReference type="ARBA" id="ARBA00023163"/>
    </source>
</evidence>
<dbReference type="InterPro" id="IPR012318">
    <property type="entry name" value="HTH_CRP"/>
</dbReference>
<evidence type="ECO:0000313" key="5">
    <source>
        <dbReference type="EMBL" id="PAV96651.1"/>
    </source>
</evidence>
<dbReference type="SMART" id="SM00419">
    <property type="entry name" value="HTH_CRP"/>
    <property type="match status" value="1"/>
</dbReference>
<evidence type="ECO:0000259" key="4">
    <source>
        <dbReference type="PROSITE" id="PS51063"/>
    </source>
</evidence>
<keyword evidence="3" id="KW-0804">Transcription</keyword>
<accession>A0A2A2MDZ0</accession>
<evidence type="ECO:0000256" key="2">
    <source>
        <dbReference type="ARBA" id="ARBA00023125"/>
    </source>
</evidence>
<dbReference type="Proteomes" id="UP000218796">
    <property type="component" value="Unassembled WGS sequence"/>
</dbReference>
<dbReference type="Pfam" id="PF00027">
    <property type="entry name" value="cNMP_binding"/>
    <property type="match status" value="1"/>
</dbReference>
<dbReference type="GO" id="GO:0006355">
    <property type="term" value="P:regulation of DNA-templated transcription"/>
    <property type="evidence" value="ECO:0007669"/>
    <property type="project" value="InterPro"/>
</dbReference>
<keyword evidence="6" id="KW-1185">Reference proteome</keyword>
<protein>
    <submittedName>
        <fullName evidence="5">Crp/Fnr family transcriptional regulator</fullName>
    </submittedName>
</protein>
<dbReference type="EMBL" id="NQMS01000003">
    <property type="protein sequence ID" value="PAV96651.1"/>
    <property type="molecule type" value="Genomic_DNA"/>
</dbReference>
<dbReference type="Pfam" id="PF13545">
    <property type="entry name" value="HTH_Crp_2"/>
    <property type="match status" value="1"/>
</dbReference>
<sequence>MNSQLCVDCQHCIFSEICKECMFTQNIPIFNRAFQRKVFLSQGRALFNIGDKVKYLIAIRSGCLKIIDQDNILLNLQTPGQLIGGEDLHNSYYRTSAIALQDTEVCMLDYSEMYGLSQITLGTFRNMVNLLSETAYENQQMIKVLVQPDTFLKVTSFILLMAERNKIKFFTEDNFSLPLTQKDLSSLLGISPVTLRRVLDKLERDVGGITIHDRKVVIKDIAQVRRSIRLHLMS</sequence>
<comment type="caution">
    <text evidence="5">The sequence shown here is derived from an EMBL/GenBank/DDBJ whole genome shotgun (WGS) entry which is preliminary data.</text>
</comment>
<dbReference type="InterPro" id="IPR018490">
    <property type="entry name" value="cNMP-bd_dom_sf"/>
</dbReference>
<dbReference type="SUPFAM" id="SSF51206">
    <property type="entry name" value="cAMP-binding domain-like"/>
    <property type="match status" value="1"/>
</dbReference>
<organism evidence="5 6">
    <name type="scientific">Hafnia paralvei</name>
    <dbReference type="NCBI Taxonomy" id="546367"/>
    <lineage>
        <taxon>Bacteria</taxon>
        <taxon>Pseudomonadati</taxon>
        <taxon>Pseudomonadota</taxon>
        <taxon>Gammaproteobacteria</taxon>
        <taxon>Enterobacterales</taxon>
        <taxon>Hafniaceae</taxon>
        <taxon>Hafnia</taxon>
    </lineage>
</organism>
<evidence type="ECO:0000256" key="1">
    <source>
        <dbReference type="ARBA" id="ARBA00023015"/>
    </source>
</evidence>
<dbReference type="InterPro" id="IPR000595">
    <property type="entry name" value="cNMP-bd_dom"/>
</dbReference>
<keyword evidence="1" id="KW-0805">Transcription regulation</keyword>
<dbReference type="Gene3D" id="2.60.120.10">
    <property type="entry name" value="Jelly Rolls"/>
    <property type="match status" value="1"/>
</dbReference>
<proteinExistence type="predicted"/>
<gene>
    <name evidence="5" type="ORF">CJD50_09325</name>
</gene>
<dbReference type="GO" id="GO:0003677">
    <property type="term" value="F:DNA binding"/>
    <property type="evidence" value="ECO:0007669"/>
    <property type="project" value="UniProtKB-KW"/>
</dbReference>
<dbReference type="CDD" id="cd00038">
    <property type="entry name" value="CAP_ED"/>
    <property type="match status" value="1"/>
</dbReference>
<dbReference type="PROSITE" id="PS51063">
    <property type="entry name" value="HTH_CRP_2"/>
    <property type="match status" value="1"/>
</dbReference>
<feature type="domain" description="HTH crp-type" evidence="4">
    <location>
        <begin position="153"/>
        <end position="222"/>
    </location>
</feature>
<dbReference type="SUPFAM" id="SSF46785">
    <property type="entry name" value="Winged helix' DNA-binding domain"/>
    <property type="match status" value="1"/>
</dbReference>
<dbReference type="InterPro" id="IPR036390">
    <property type="entry name" value="WH_DNA-bd_sf"/>
</dbReference>
<dbReference type="AlphaFoldDB" id="A0A2A2MDZ0"/>
<dbReference type="InterPro" id="IPR036388">
    <property type="entry name" value="WH-like_DNA-bd_sf"/>
</dbReference>